<dbReference type="InterPro" id="IPR038765">
    <property type="entry name" value="Papain-like_cys_pep_sf"/>
</dbReference>
<keyword evidence="5" id="KW-1185">Reference proteome</keyword>
<keyword evidence="4" id="KW-0808">Transferase</keyword>
<keyword evidence="3 4" id="KW-0012">Acyltransferase</keyword>
<evidence type="ECO:0000256" key="1">
    <source>
        <dbReference type="ARBA" id="ARBA00006547"/>
    </source>
</evidence>
<dbReference type="GeneID" id="116941173"/>
<organism evidence="5 7">
    <name type="scientific">Petromyzon marinus</name>
    <name type="common">Sea lamprey</name>
    <dbReference type="NCBI Taxonomy" id="7757"/>
    <lineage>
        <taxon>Eukaryota</taxon>
        <taxon>Metazoa</taxon>
        <taxon>Chordata</taxon>
        <taxon>Craniata</taxon>
        <taxon>Vertebrata</taxon>
        <taxon>Cyclostomata</taxon>
        <taxon>Hyperoartia</taxon>
        <taxon>Petromyzontiformes</taxon>
        <taxon>Petromyzontidae</taxon>
        <taxon>Petromyzon</taxon>
    </lineage>
</organism>
<gene>
    <name evidence="6 7" type="primary">LOC116941173</name>
</gene>
<dbReference type="PANTHER" id="PTHR11786:SF3">
    <property type="entry name" value="ARYLAMINE N-ACETYLTRANSFERASE"/>
    <property type="match status" value="1"/>
</dbReference>
<evidence type="ECO:0000313" key="7">
    <source>
        <dbReference type="RefSeq" id="XP_032807798.1"/>
    </source>
</evidence>
<comment type="similarity">
    <text evidence="1 4">Belongs to the arylamine N-acetyltransferase family.</text>
</comment>
<evidence type="ECO:0000313" key="5">
    <source>
        <dbReference type="Proteomes" id="UP001318040"/>
    </source>
</evidence>
<evidence type="ECO:0000256" key="4">
    <source>
        <dbReference type="RuleBase" id="RU003452"/>
    </source>
</evidence>
<dbReference type="KEGG" id="pmrn:116941173"/>
<dbReference type="InterPro" id="IPR053710">
    <property type="entry name" value="Arylamine_NAT_domain_sf"/>
</dbReference>
<dbReference type="RefSeq" id="XP_032807797.1">
    <property type="nucleotide sequence ID" value="XM_032951906.1"/>
</dbReference>
<reference evidence="6 7" key="1">
    <citation type="submission" date="2025-04" db="UniProtKB">
        <authorList>
            <consortium name="RefSeq"/>
        </authorList>
    </citation>
    <scope>IDENTIFICATION</scope>
    <source>
        <tissue evidence="6 7">Sperm</tissue>
    </source>
</reference>
<dbReference type="GO" id="GO:0004060">
    <property type="term" value="F:arylamine N-acetyltransferase activity"/>
    <property type="evidence" value="ECO:0007669"/>
    <property type="project" value="UniProtKB-EC"/>
</dbReference>
<dbReference type="Pfam" id="PF00797">
    <property type="entry name" value="Acetyltransf_2"/>
    <property type="match status" value="1"/>
</dbReference>
<accession>A0AAJ7T073</accession>
<sequence length="320" mass="36306">MDVGAYLERIRFVGSTAPSAASLRALHRAHVLSVPFESLSIHCGEPITLDLEKIYRKLVKKRRGGFCYENNGLFSWLLRQLGFQVTLCSARVLSPFTHRYGPPFDHLIILVTLGATDGQEKRPSALPSGERQLERFVVDVGFGNGMREPLEMESGRESEQESGTYRLRSDHPAGWWNLEEATMEEAGSDGMDRLVDNQPSDMEDHQGWRVLYKFEAKPREFLDFSDMCQYHQTSLCSVFVCKSLCALHTPQGWVTYMGRHLTSTTVTPARDHRVRRKSKAVRELSDEEIPIVLRDLFGVVLQNPLVPKDEAIIPPDCDQI</sequence>
<dbReference type="PANTHER" id="PTHR11786">
    <property type="entry name" value="N-HYDROXYARYLAMINE O-ACETYLTRANSFERASE"/>
    <property type="match status" value="1"/>
</dbReference>
<dbReference type="AlphaFoldDB" id="A0AAJ7T073"/>
<dbReference type="EC" id="2.3.1.5" evidence="2"/>
<dbReference type="PRINTS" id="PR01543">
    <property type="entry name" value="ANATRNSFRASE"/>
</dbReference>
<dbReference type="Gene3D" id="3.30.2140.20">
    <property type="match status" value="1"/>
</dbReference>
<name>A0AAJ7T073_PETMA</name>
<evidence type="ECO:0000313" key="6">
    <source>
        <dbReference type="RefSeq" id="XP_032807797.1"/>
    </source>
</evidence>
<evidence type="ECO:0000256" key="3">
    <source>
        <dbReference type="ARBA" id="ARBA00023315"/>
    </source>
</evidence>
<evidence type="ECO:0000256" key="2">
    <source>
        <dbReference type="ARBA" id="ARBA00012701"/>
    </source>
</evidence>
<dbReference type="Proteomes" id="UP001318040">
    <property type="component" value="Chromosome 11"/>
</dbReference>
<dbReference type="InterPro" id="IPR001447">
    <property type="entry name" value="Arylamine_N-AcTrfase"/>
</dbReference>
<dbReference type="RefSeq" id="XP_032807798.1">
    <property type="nucleotide sequence ID" value="XM_032951907.1"/>
</dbReference>
<proteinExistence type="inferred from homology"/>
<protein>
    <recommendedName>
        <fullName evidence="2">arylamine N-acetyltransferase</fullName>
        <ecNumber evidence="2">2.3.1.5</ecNumber>
    </recommendedName>
</protein>
<dbReference type="SUPFAM" id="SSF54001">
    <property type="entry name" value="Cysteine proteinases"/>
    <property type="match status" value="1"/>
</dbReference>